<dbReference type="Gene3D" id="3.10.450.50">
    <property type="match status" value="1"/>
</dbReference>
<evidence type="ECO:0000313" key="3">
    <source>
        <dbReference type="Proteomes" id="UP000030377"/>
    </source>
</evidence>
<dbReference type="InterPro" id="IPR032710">
    <property type="entry name" value="NTF2-like_dom_sf"/>
</dbReference>
<comment type="caution">
    <text evidence="2">The sequence shown here is derived from an EMBL/GenBank/DDBJ whole genome shotgun (WGS) entry which is preliminary data.</text>
</comment>
<dbReference type="AlphaFoldDB" id="A0A0A3YI55"/>
<evidence type="ECO:0000259" key="1">
    <source>
        <dbReference type="Pfam" id="PF12680"/>
    </source>
</evidence>
<accession>A0A0A3YI55</accession>
<dbReference type="InterPro" id="IPR037401">
    <property type="entry name" value="SnoaL-like"/>
</dbReference>
<proteinExistence type="predicted"/>
<evidence type="ECO:0000313" key="2">
    <source>
        <dbReference type="EMBL" id="KGT73388.1"/>
    </source>
</evidence>
<dbReference type="eggNOG" id="COG3631">
    <property type="taxonomic scope" value="Bacteria"/>
</dbReference>
<reference evidence="2 3" key="1">
    <citation type="submission" date="2014-09" db="EMBL/GenBank/DDBJ databases">
        <title>Draft genome of Bradyrhizobium japonicum Is-34.</title>
        <authorList>
            <person name="Tsurumaru H."/>
            <person name="Yamakawa T."/>
            <person name="Hashimoto S."/>
            <person name="Okizaki K."/>
            <person name="Kanesaki Y."/>
            <person name="Yoshikawa H."/>
            <person name="Yajima S."/>
        </authorList>
    </citation>
    <scope>NUCLEOTIDE SEQUENCE [LARGE SCALE GENOMIC DNA]</scope>
    <source>
        <strain evidence="2 3">Is-34</strain>
    </source>
</reference>
<dbReference type="EMBL" id="JRPN01000048">
    <property type="protein sequence ID" value="KGT73388.1"/>
    <property type="molecule type" value="Genomic_DNA"/>
</dbReference>
<dbReference type="Pfam" id="PF12680">
    <property type="entry name" value="SnoaL_2"/>
    <property type="match status" value="1"/>
</dbReference>
<gene>
    <name evidence="2" type="ORF">MA20_45000</name>
</gene>
<name>A0A0A3YI55_BRAJP</name>
<dbReference type="Proteomes" id="UP000030377">
    <property type="component" value="Unassembled WGS sequence"/>
</dbReference>
<dbReference type="SUPFAM" id="SSF54427">
    <property type="entry name" value="NTF2-like"/>
    <property type="match status" value="1"/>
</dbReference>
<dbReference type="PANTHER" id="PTHR34003">
    <property type="entry name" value="BLL2395 PROTEIN"/>
    <property type="match status" value="1"/>
</dbReference>
<dbReference type="PANTHER" id="PTHR34003:SF2">
    <property type="entry name" value="SNOAL-LIKE DOMAIN-CONTAINING PROTEIN"/>
    <property type="match status" value="1"/>
</dbReference>
<organism evidence="2 3">
    <name type="scientific">Bradyrhizobium japonicum</name>
    <dbReference type="NCBI Taxonomy" id="375"/>
    <lineage>
        <taxon>Bacteria</taxon>
        <taxon>Pseudomonadati</taxon>
        <taxon>Pseudomonadota</taxon>
        <taxon>Alphaproteobacteria</taxon>
        <taxon>Hyphomicrobiales</taxon>
        <taxon>Nitrobacteraceae</taxon>
        <taxon>Bradyrhizobium</taxon>
    </lineage>
</organism>
<protein>
    <submittedName>
        <fullName evidence="2">Polyketide cyclase</fullName>
    </submittedName>
</protein>
<dbReference type="STRING" id="375.BKD09_RS39045"/>
<sequence length="121" mass="13737">MPSRDVVEAFAKRLENGEFVEAIEQYYTPDAATYENNAAPTVGRDKLVAKERGVLAASREVKAIRVGPSLIEGDHVATRWSFSFTNAEGVVRTLDEIAWQTWRGDQLIEERFYYDPKQLGR</sequence>
<feature type="domain" description="SnoaL-like" evidence="1">
    <location>
        <begin position="7"/>
        <end position="108"/>
    </location>
</feature>
<dbReference type="RefSeq" id="WP_028160339.1">
    <property type="nucleotide sequence ID" value="NZ_CP081350.1"/>
</dbReference>